<name>A0A158R5R1_9BILA</name>
<sequence length="1569" mass="173901">MLVWLVIQISLLICTTASEEKQKSNVSQCPANTFACNDGSCIPLEWIGDGEPDCDNGADEHPDAKPLPTVLEKNSTKYSSKSSRKISLTQEDGVYDPFDQISTKPATTATTATTASVQQADSNVTAEQTISTTSTCSAETRNRLDQCTDNFLQWVMNFSSTDFYNKSLLFNEDSLNELSQGCDLLSEYRTCTENLNITDCKIDETVLLWSNVELYLCQLLLPSVNEHQKCFALASGPKCSVKKPTTTSAEPLCDLLTSIGLYVDCIQAMPEGVCDERAVEILEPFKIETANVFEDLRCRQRRLLSVIERVLTTDRKCMKQLIAVNDQTTNKISFGNDCLECANPLYLLTNIETICENVNVIDMWSAVRRIVCDKKAEVIANRECFKKAEPPKKCDEQPVNKFVCAALTQFNTNLECIKPVIEEQCSDDAEAVVSSIQDTINDNIISQRCFALQLDYNITNDDFSLSPLYPKCSSQQENVGLACLVQLTDLNRYLTQLQSLNFLMEISDENSTLIGRICDLYANYTSCIDETVFSQSSGARCSFNLPLNTLARIGLSPMCDNSSRELLSKNRKCMEEIREDVYKCRDALAGLENAINMMLQGINGEALLCKSFYSIRKTFDCAEELIEKHCSQEAGADILQLREQMTVLGIEEGCPAEEPAELDKIISKQLDAARMTVINSITPPPVAKVICEREEQKKFQACVQPITNFQPHPLAVIKQPKLIDEACLQFKEFKKCQAEVNCHPLWATGMSAMFEYACGPGYSNYVQIRQCVRKVTTRDDIRECVAVFSKGEPQHACQSSNALLACARSLIAEKCGPISDDFIKNSIEKFATAIDPSCKIIDQYTGSVIRTFNCTLEEDILVQQCAVPINELSLKMDELFQGGLQAFLANVKNLAPVFSQGCNLTGEFRQCAQKVLESETCMVSSCMIRAGYGICHRPDTAAAIDENLECVFKQASNQEFSKCVRSTISTLSVLNLATLRSVLPQFVSCVEHIIVDNCGQTPLNLLRALSTTDFCQITADTTPDALCTEKMKQKHANCVSDFFKKYKMTPVGLVQGEYDVSTLCSDVEQVNQCTVSDCELSKERGFIAMLSAACAKKNEFEKQSKCLSSVAASEAGLQCFEPYFGNHNLPHCTAMTRAIDCIGSAVLEQCGVDALEFSVDAMNKFSQQIGPCLIRIKPTNTKATECTENDLVTYLQCETATDPYGFSPLAYLKNATLWNEFCKSTLTYRHCVSNMPCKIEPLTTATLTFYKAVCGDEDKLNPAPPFASCLSNYIDTDEGQKCLEPFRNINLLAKEGAEMICSSIDLALSCSESTIYQNCGQEALQHVYNTHVIWGQAFNKSCVLTKPSSLAAANEIAETKETKKVDKNKLDIGATEAVQTTILDSTQQITTIITSTLQEADEISFTTQLTQVYQPQTTVQAKINKLFETTRTMQESTAETEPENDLILQTNSKLKLYTSSGIENQPSTASLTTQHYEFVANLEEVTEIPDVKITLATEIYTIGRNAETVNPILPHNGEIEHGSNIYEVESTTTPPTTSANNVRAASSRQTYSPLLHTTLLLLLIILFRV</sequence>
<dbReference type="SMART" id="SM00192">
    <property type="entry name" value="LDLa"/>
    <property type="match status" value="1"/>
</dbReference>
<evidence type="ECO:0000256" key="1">
    <source>
        <dbReference type="ARBA" id="ARBA00023157"/>
    </source>
</evidence>
<dbReference type="CDD" id="cd00112">
    <property type="entry name" value="LDLa"/>
    <property type="match status" value="1"/>
</dbReference>
<dbReference type="InterPro" id="IPR002542">
    <property type="entry name" value="T20D4.11-like_dom"/>
</dbReference>
<accession>A0A158R5R1</accession>
<feature type="disulfide bond" evidence="2">
    <location>
        <begin position="29"/>
        <end position="41"/>
    </location>
</feature>
<dbReference type="PANTHER" id="PTHR37431">
    <property type="entry name" value="PROTEIN CBG06927"/>
    <property type="match status" value="1"/>
</dbReference>
<keyword evidence="3" id="KW-0732">Signal</keyword>
<dbReference type="InterPro" id="IPR002172">
    <property type="entry name" value="LDrepeatLR_classA_rpt"/>
</dbReference>
<feature type="disulfide bond" evidence="2">
    <location>
        <begin position="36"/>
        <end position="54"/>
    </location>
</feature>
<evidence type="ECO:0000256" key="3">
    <source>
        <dbReference type="SAM" id="SignalP"/>
    </source>
</evidence>
<dbReference type="STRING" id="451379.A0A158R5R1"/>
<dbReference type="PROSITE" id="PS50068">
    <property type="entry name" value="LDLRA_2"/>
    <property type="match status" value="1"/>
</dbReference>
<reference evidence="6" key="1">
    <citation type="submission" date="2016-04" db="UniProtKB">
        <authorList>
            <consortium name="WormBaseParasite"/>
        </authorList>
    </citation>
    <scope>IDENTIFICATION</scope>
</reference>
<feature type="chain" id="PRO_5007631530" evidence="3">
    <location>
        <begin position="18"/>
        <end position="1569"/>
    </location>
</feature>
<dbReference type="SUPFAM" id="SSF57424">
    <property type="entry name" value="LDL receptor-like module"/>
    <property type="match status" value="1"/>
</dbReference>
<dbReference type="Pfam" id="PF01579">
    <property type="entry name" value="DUF19"/>
    <property type="match status" value="1"/>
</dbReference>
<comment type="caution">
    <text evidence="2">Lacks conserved residue(s) required for the propagation of feature annotation.</text>
</comment>
<evidence type="ECO:0000313" key="6">
    <source>
        <dbReference type="WBParaSite" id="SMUV_0000781401-mRNA-1"/>
    </source>
</evidence>
<organism evidence="5 6">
    <name type="scientific">Syphacia muris</name>
    <dbReference type="NCBI Taxonomy" id="451379"/>
    <lineage>
        <taxon>Eukaryota</taxon>
        <taxon>Metazoa</taxon>
        <taxon>Ecdysozoa</taxon>
        <taxon>Nematoda</taxon>
        <taxon>Chromadorea</taxon>
        <taxon>Rhabditida</taxon>
        <taxon>Spirurina</taxon>
        <taxon>Oxyuridomorpha</taxon>
        <taxon>Oxyuroidea</taxon>
        <taxon>Oxyuridae</taxon>
        <taxon>Syphacia</taxon>
    </lineage>
</organism>
<dbReference type="Pfam" id="PF00057">
    <property type="entry name" value="Ldl_recept_a"/>
    <property type="match status" value="1"/>
</dbReference>
<proteinExistence type="predicted"/>
<evidence type="ECO:0000313" key="5">
    <source>
        <dbReference type="Proteomes" id="UP000046393"/>
    </source>
</evidence>
<feature type="domain" description="T20D4.11-like" evidence="4">
    <location>
        <begin position="691"/>
        <end position="838"/>
    </location>
</feature>
<dbReference type="Gene3D" id="4.10.400.10">
    <property type="entry name" value="Low-density Lipoprotein Receptor"/>
    <property type="match status" value="1"/>
</dbReference>
<dbReference type="PANTHER" id="PTHR37431:SF5">
    <property type="entry name" value="PROTEIN CBG06905"/>
    <property type="match status" value="1"/>
</dbReference>
<dbReference type="WBParaSite" id="SMUV_0000781401-mRNA-1">
    <property type="protein sequence ID" value="SMUV_0000781401-mRNA-1"/>
    <property type="gene ID" value="SMUV_0000781401"/>
</dbReference>
<keyword evidence="5" id="KW-1185">Reference proteome</keyword>
<dbReference type="InterPro" id="IPR036055">
    <property type="entry name" value="LDL_receptor-like_sf"/>
</dbReference>
<protein>
    <submittedName>
        <fullName evidence="6">DUF19 domain-containing protein</fullName>
    </submittedName>
</protein>
<dbReference type="Proteomes" id="UP000046393">
    <property type="component" value="Unplaced"/>
</dbReference>
<keyword evidence="1 2" id="KW-1015">Disulfide bond</keyword>
<feature type="signal peptide" evidence="3">
    <location>
        <begin position="1"/>
        <end position="17"/>
    </location>
</feature>
<evidence type="ECO:0000256" key="2">
    <source>
        <dbReference type="PROSITE-ProRule" id="PRU00124"/>
    </source>
</evidence>
<evidence type="ECO:0000259" key="4">
    <source>
        <dbReference type="Pfam" id="PF01579"/>
    </source>
</evidence>